<dbReference type="SUPFAM" id="SSF142764">
    <property type="entry name" value="YgbK-like"/>
    <property type="match status" value="1"/>
</dbReference>
<dbReference type="GO" id="GO:0016301">
    <property type="term" value="F:kinase activity"/>
    <property type="evidence" value="ECO:0007669"/>
    <property type="project" value="UniProtKB-KW"/>
</dbReference>
<dbReference type="Proteomes" id="UP001061298">
    <property type="component" value="Chromosome"/>
</dbReference>
<protein>
    <submittedName>
        <fullName evidence="3">Four-carbon acid sugar kinase family protein</fullName>
    </submittedName>
</protein>
<keyword evidence="4" id="KW-1185">Reference proteome</keyword>
<evidence type="ECO:0000259" key="2">
    <source>
        <dbReference type="Pfam" id="PF07005"/>
    </source>
</evidence>
<evidence type="ECO:0000313" key="4">
    <source>
        <dbReference type="Proteomes" id="UP001061298"/>
    </source>
</evidence>
<feature type="region of interest" description="Disordered" evidence="1">
    <location>
        <begin position="128"/>
        <end position="162"/>
    </location>
</feature>
<accession>A0ABY6DVJ9</accession>
<dbReference type="RefSeq" id="WP_263227483.1">
    <property type="nucleotide sequence ID" value="NZ_CP106793.1"/>
</dbReference>
<proteinExistence type="predicted"/>
<name>A0ABY6DVJ9_9ACTN</name>
<evidence type="ECO:0000313" key="3">
    <source>
        <dbReference type="EMBL" id="UXY17546.1"/>
    </source>
</evidence>
<feature type="region of interest" description="Disordered" evidence="1">
    <location>
        <begin position="1"/>
        <end position="23"/>
    </location>
</feature>
<keyword evidence="3" id="KW-0418">Kinase</keyword>
<dbReference type="InterPro" id="IPR010737">
    <property type="entry name" value="4-carb_acid_sugar_kinase_N"/>
</dbReference>
<dbReference type="Gene3D" id="3.40.50.10840">
    <property type="entry name" value="Putative sugar-binding, N-terminal domain"/>
    <property type="match status" value="1"/>
</dbReference>
<sequence>MPERPFPHEHDADAVVPAPKSRTAPRQEAITASLAALHHLIALGCERVWFKYCSTFDSVPQGNIGPVTEALLDALGERCTVLCAACPDNGRTVYRGHLFVDDTLPSDSAMRHHPLTPMTDSDVRRTLAAHSTQPVDARRPHSADPLRGARRPGPGRPCSRRLTNYWISSTT</sequence>
<gene>
    <name evidence="3" type="ORF">N8I84_01285</name>
</gene>
<keyword evidence="3" id="KW-0808">Transferase</keyword>
<feature type="domain" description="Four-carbon acid sugar kinase N-terminal" evidence="2">
    <location>
        <begin position="9"/>
        <end position="136"/>
    </location>
</feature>
<dbReference type="Pfam" id="PF07005">
    <property type="entry name" value="SBD_N"/>
    <property type="match status" value="1"/>
</dbReference>
<dbReference type="InterPro" id="IPR037051">
    <property type="entry name" value="4-carb_acid_sugar_kinase_N_sf"/>
</dbReference>
<evidence type="ECO:0000256" key="1">
    <source>
        <dbReference type="SAM" id="MobiDB-lite"/>
    </source>
</evidence>
<reference evidence="3" key="1">
    <citation type="submission" date="2022-10" db="EMBL/GenBank/DDBJ databases">
        <authorList>
            <person name="Mo P."/>
        </authorList>
    </citation>
    <scope>NUCLEOTIDE SEQUENCE</scope>
    <source>
        <strain evidence="3">HUAS 13-4</strain>
    </source>
</reference>
<feature type="compositionally biased region" description="Basic and acidic residues" evidence="1">
    <location>
        <begin position="1"/>
        <end position="13"/>
    </location>
</feature>
<dbReference type="EMBL" id="CP106793">
    <property type="protein sequence ID" value="UXY17546.1"/>
    <property type="molecule type" value="Genomic_DNA"/>
</dbReference>
<organism evidence="3 4">
    <name type="scientific">Streptomyces cynarae</name>
    <dbReference type="NCBI Taxonomy" id="2981134"/>
    <lineage>
        <taxon>Bacteria</taxon>
        <taxon>Bacillati</taxon>
        <taxon>Actinomycetota</taxon>
        <taxon>Actinomycetes</taxon>
        <taxon>Kitasatosporales</taxon>
        <taxon>Streptomycetaceae</taxon>
        <taxon>Streptomyces</taxon>
    </lineage>
</organism>